<dbReference type="InterPro" id="IPR053274">
    <property type="entry name" value="Fluconazole_resistance"/>
</dbReference>
<evidence type="ECO:0000259" key="2">
    <source>
        <dbReference type="Pfam" id="PF13259"/>
    </source>
</evidence>
<feature type="domain" description="Gag1-like clamp" evidence="2">
    <location>
        <begin position="7"/>
        <end position="100"/>
    </location>
</feature>
<evidence type="ECO:0000313" key="3">
    <source>
        <dbReference type="EMBL" id="CAG8537137.1"/>
    </source>
</evidence>
<dbReference type="EMBL" id="CAJVPJ010000557">
    <property type="protein sequence ID" value="CAG8537137.1"/>
    <property type="molecule type" value="Genomic_DNA"/>
</dbReference>
<dbReference type="Pfam" id="PF13259">
    <property type="entry name" value="clamp_Gag1-like"/>
    <property type="match status" value="1"/>
</dbReference>
<gene>
    <name evidence="3" type="ORF">POCULU_LOCUS4351</name>
</gene>
<evidence type="ECO:0000313" key="4">
    <source>
        <dbReference type="Proteomes" id="UP000789572"/>
    </source>
</evidence>
<protein>
    <submittedName>
        <fullName evidence="3">2313_t:CDS:1</fullName>
    </submittedName>
</protein>
<sequence length="116" mass="13138">MAETTAHIKDDESTVTEDTPVTEGVGYWLKQREEWTRGHSSTLVESPNSNNPALREIVPDNYLKIYTHLVRNRRKLSKPIPLSFAIKILVAGWKADGTWPTEESVSQSSIQESTRN</sequence>
<feature type="compositionally biased region" description="Basic and acidic residues" evidence="1">
    <location>
        <begin position="1"/>
        <end position="12"/>
    </location>
</feature>
<dbReference type="OrthoDB" id="5576875at2759"/>
<dbReference type="PANTHER" id="PTHR28065:SF1">
    <property type="entry name" value="DUF4050 DOMAIN-CONTAINING PROTEIN"/>
    <property type="match status" value="1"/>
</dbReference>
<reference evidence="3" key="1">
    <citation type="submission" date="2021-06" db="EMBL/GenBank/DDBJ databases">
        <authorList>
            <person name="Kallberg Y."/>
            <person name="Tangrot J."/>
            <person name="Rosling A."/>
        </authorList>
    </citation>
    <scope>NUCLEOTIDE SEQUENCE</scope>
    <source>
        <strain evidence="3">IA702</strain>
    </source>
</reference>
<dbReference type="PANTHER" id="PTHR28065">
    <property type="entry name" value="FREQUENIN"/>
    <property type="match status" value="1"/>
</dbReference>
<dbReference type="InterPro" id="IPR025124">
    <property type="entry name" value="Gag1-like_clamp"/>
</dbReference>
<name>A0A9N9AQC2_9GLOM</name>
<keyword evidence="4" id="KW-1185">Reference proteome</keyword>
<feature type="region of interest" description="Disordered" evidence="1">
    <location>
        <begin position="1"/>
        <end position="23"/>
    </location>
</feature>
<organism evidence="3 4">
    <name type="scientific">Paraglomus occultum</name>
    <dbReference type="NCBI Taxonomy" id="144539"/>
    <lineage>
        <taxon>Eukaryota</taxon>
        <taxon>Fungi</taxon>
        <taxon>Fungi incertae sedis</taxon>
        <taxon>Mucoromycota</taxon>
        <taxon>Glomeromycotina</taxon>
        <taxon>Glomeromycetes</taxon>
        <taxon>Paraglomerales</taxon>
        <taxon>Paraglomeraceae</taxon>
        <taxon>Paraglomus</taxon>
    </lineage>
</organism>
<accession>A0A9N9AQC2</accession>
<dbReference type="AlphaFoldDB" id="A0A9N9AQC2"/>
<dbReference type="Proteomes" id="UP000789572">
    <property type="component" value="Unassembled WGS sequence"/>
</dbReference>
<comment type="caution">
    <text evidence="3">The sequence shown here is derived from an EMBL/GenBank/DDBJ whole genome shotgun (WGS) entry which is preliminary data.</text>
</comment>
<evidence type="ECO:0000256" key="1">
    <source>
        <dbReference type="SAM" id="MobiDB-lite"/>
    </source>
</evidence>
<proteinExistence type="predicted"/>